<gene>
    <name evidence="2" type="ORF">C7B77_22445</name>
</gene>
<keyword evidence="1" id="KW-0812">Transmembrane</keyword>
<evidence type="ECO:0000313" key="3">
    <source>
        <dbReference type="Proteomes" id="UP000238937"/>
    </source>
</evidence>
<dbReference type="NCBIfam" id="TIGR02587">
    <property type="entry name" value="TIGR02587 family membrane protein"/>
    <property type="match status" value="1"/>
</dbReference>
<keyword evidence="1" id="KW-0472">Membrane</keyword>
<dbReference type="InterPro" id="IPR013416">
    <property type="entry name" value="CHP02587_IM"/>
</dbReference>
<feature type="transmembrane region" description="Helical" evidence="1">
    <location>
        <begin position="255"/>
        <end position="276"/>
    </location>
</feature>
<comment type="caution">
    <text evidence="2">The sequence shown here is derived from an EMBL/GenBank/DDBJ whole genome shotgun (WGS) entry which is preliminary data.</text>
</comment>
<name>A0A2T1G0E2_9CYAN</name>
<dbReference type="InterPro" id="IPR024464">
    <property type="entry name" value="DUF2391"/>
</dbReference>
<feature type="transmembrane region" description="Helical" evidence="1">
    <location>
        <begin position="226"/>
        <end position="243"/>
    </location>
</feature>
<dbReference type="EMBL" id="PVWO01000386">
    <property type="protein sequence ID" value="PSB50718.1"/>
    <property type="molecule type" value="Genomic_DNA"/>
</dbReference>
<proteinExistence type="predicted"/>
<dbReference type="OrthoDB" id="147125at2"/>
<feature type="transmembrane region" description="Helical" evidence="1">
    <location>
        <begin position="72"/>
        <end position="89"/>
    </location>
</feature>
<feature type="transmembrane region" description="Helical" evidence="1">
    <location>
        <begin position="34"/>
        <end position="51"/>
    </location>
</feature>
<keyword evidence="3" id="KW-1185">Reference proteome</keyword>
<dbReference type="Proteomes" id="UP000238937">
    <property type="component" value="Unassembled WGS sequence"/>
</dbReference>
<feature type="transmembrane region" description="Helical" evidence="1">
    <location>
        <begin position="7"/>
        <end position="28"/>
    </location>
</feature>
<reference evidence="2 3" key="1">
    <citation type="submission" date="2018-03" db="EMBL/GenBank/DDBJ databases">
        <title>The ancient ancestry and fast evolution of plastids.</title>
        <authorList>
            <person name="Moore K.R."/>
            <person name="Magnabosco C."/>
            <person name="Momper L."/>
            <person name="Gold D.A."/>
            <person name="Bosak T."/>
            <person name="Fournier G.P."/>
        </authorList>
    </citation>
    <scope>NUCLEOTIDE SEQUENCE [LARGE SCALE GENOMIC DNA]</scope>
    <source>
        <strain evidence="2 3">CCALA 037</strain>
    </source>
</reference>
<dbReference type="AlphaFoldDB" id="A0A2T1G0E2"/>
<dbReference type="Pfam" id="PF09622">
    <property type="entry name" value="DUF2391"/>
    <property type="match status" value="1"/>
</dbReference>
<sequence length="277" mass="29975">MRDSIRGAASGFLFGIPLLYTMEVWWIGSYAEPLQMLIALLTNFVVVFLLIRTEGFRGTVDTKMRDALMDSIETLAIGFVCTALILVLLREISLTTSINEAVGKIIFESVPFSLGVAVANSFLSGDRNQNGNEQTSSSSQSKNTEINATLADMGATSIGALFIAFTIAPTEEVPMLAAAMTPPWLLATIAASLLISYGIVFVAGLTNQDKRHQQTGLFHQPITETLIAYIVSLMAGLLMLWFFHQLSFEDPWTVWLSHAIVLGLPATIGGAAGRIVV</sequence>
<evidence type="ECO:0000313" key="2">
    <source>
        <dbReference type="EMBL" id="PSB50718.1"/>
    </source>
</evidence>
<feature type="transmembrane region" description="Helical" evidence="1">
    <location>
        <begin position="146"/>
        <end position="168"/>
    </location>
</feature>
<protein>
    <submittedName>
        <fullName evidence="2">TIGR02587 family membrane protein</fullName>
    </submittedName>
</protein>
<evidence type="ECO:0000256" key="1">
    <source>
        <dbReference type="SAM" id="Phobius"/>
    </source>
</evidence>
<keyword evidence="1" id="KW-1133">Transmembrane helix</keyword>
<feature type="transmembrane region" description="Helical" evidence="1">
    <location>
        <begin position="101"/>
        <end position="125"/>
    </location>
</feature>
<feature type="transmembrane region" description="Helical" evidence="1">
    <location>
        <begin position="184"/>
        <end position="205"/>
    </location>
</feature>
<organism evidence="2 3">
    <name type="scientific">Chamaesiphon polymorphus CCALA 037</name>
    <dbReference type="NCBI Taxonomy" id="2107692"/>
    <lineage>
        <taxon>Bacteria</taxon>
        <taxon>Bacillati</taxon>
        <taxon>Cyanobacteriota</taxon>
        <taxon>Cyanophyceae</taxon>
        <taxon>Gomontiellales</taxon>
        <taxon>Chamaesiphonaceae</taxon>
        <taxon>Chamaesiphon</taxon>
    </lineage>
</organism>
<accession>A0A2T1G0E2</accession>